<evidence type="ECO:0000256" key="3">
    <source>
        <dbReference type="ARBA" id="ARBA00008343"/>
    </source>
</evidence>
<dbReference type="InterPro" id="IPR005760">
    <property type="entry name" value="A/G_AdeGlyc_MutY"/>
</dbReference>
<dbReference type="Proteomes" id="UP000190837">
    <property type="component" value="Unassembled WGS sequence"/>
</dbReference>
<evidence type="ECO:0000256" key="2">
    <source>
        <dbReference type="ARBA" id="ARBA00002933"/>
    </source>
</evidence>
<keyword evidence="11" id="KW-0411">Iron-sulfur</keyword>
<organism evidence="16 17">
    <name type="scientific">Cardiobacterium hominis</name>
    <dbReference type="NCBI Taxonomy" id="2718"/>
    <lineage>
        <taxon>Bacteria</taxon>
        <taxon>Pseudomonadati</taxon>
        <taxon>Pseudomonadota</taxon>
        <taxon>Gammaproteobacteria</taxon>
        <taxon>Cardiobacteriales</taxon>
        <taxon>Cardiobacteriaceae</taxon>
        <taxon>Cardiobacterium</taxon>
    </lineage>
</organism>
<evidence type="ECO:0000256" key="9">
    <source>
        <dbReference type="ARBA" id="ARBA00022801"/>
    </source>
</evidence>
<evidence type="ECO:0000256" key="1">
    <source>
        <dbReference type="ARBA" id="ARBA00000843"/>
    </source>
</evidence>
<dbReference type="InterPro" id="IPR004035">
    <property type="entry name" value="Endouclease-III_FeS-bd_BS"/>
</dbReference>
<comment type="catalytic activity">
    <reaction evidence="1 14">
        <text>Hydrolyzes free adenine bases from 7,8-dihydro-8-oxoguanine:adenine mismatched double-stranded DNA, leaving an apurinic site.</text>
        <dbReference type="EC" id="3.2.2.31"/>
    </reaction>
</comment>
<evidence type="ECO:0000256" key="14">
    <source>
        <dbReference type="RuleBase" id="RU365096"/>
    </source>
</evidence>
<dbReference type="InterPro" id="IPR029119">
    <property type="entry name" value="MutY_C"/>
</dbReference>
<dbReference type="AlphaFoldDB" id="A0A1C3HP36"/>
<dbReference type="CDD" id="cd00056">
    <property type="entry name" value="ENDO3c"/>
    <property type="match status" value="1"/>
</dbReference>
<evidence type="ECO:0000256" key="10">
    <source>
        <dbReference type="ARBA" id="ARBA00023004"/>
    </source>
</evidence>
<dbReference type="GO" id="GO:0035485">
    <property type="term" value="F:adenine/guanine mispair binding"/>
    <property type="evidence" value="ECO:0007669"/>
    <property type="project" value="TreeGrafter"/>
</dbReference>
<evidence type="ECO:0000256" key="7">
    <source>
        <dbReference type="ARBA" id="ARBA00022723"/>
    </source>
</evidence>
<dbReference type="EC" id="3.2.2.31" evidence="4 14"/>
<dbReference type="GO" id="GO:0046872">
    <property type="term" value="F:metal ion binding"/>
    <property type="evidence" value="ECO:0007669"/>
    <property type="project" value="UniProtKB-UniRule"/>
</dbReference>
<dbReference type="InterPro" id="IPR000445">
    <property type="entry name" value="HhH_motif"/>
</dbReference>
<dbReference type="Pfam" id="PF00730">
    <property type="entry name" value="HhH-GPD"/>
    <property type="match status" value="1"/>
</dbReference>
<dbReference type="FunFam" id="1.10.340.30:FF:000002">
    <property type="entry name" value="Adenine DNA glycosylase"/>
    <property type="match status" value="1"/>
</dbReference>
<evidence type="ECO:0000256" key="6">
    <source>
        <dbReference type="ARBA" id="ARBA00022485"/>
    </source>
</evidence>
<dbReference type="InterPro" id="IPR003651">
    <property type="entry name" value="Endonuclease3_FeS-loop_motif"/>
</dbReference>
<dbReference type="GO" id="GO:0032357">
    <property type="term" value="F:oxidized purine DNA binding"/>
    <property type="evidence" value="ECO:0007669"/>
    <property type="project" value="TreeGrafter"/>
</dbReference>
<dbReference type="Gene3D" id="1.10.1670.10">
    <property type="entry name" value="Helix-hairpin-Helix base-excision DNA repair enzymes (C-terminal)"/>
    <property type="match status" value="1"/>
</dbReference>
<dbReference type="CDD" id="cd03431">
    <property type="entry name" value="NUDIX_DNA_Glycosylase_C-MutY"/>
    <property type="match status" value="1"/>
</dbReference>
<dbReference type="GO" id="GO:0051539">
    <property type="term" value="F:4 iron, 4 sulfur cluster binding"/>
    <property type="evidence" value="ECO:0007669"/>
    <property type="project" value="UniProtKB-UniRule"/>
</dbReference>
<protein>
    <recommendedName>
        <fullName evidence="5 14">Adenine DNA glycosylase</fullName>
        <ecNumber evidence="4 14">3.2.2.31</ecNumber>
    </recommendedName>
</protein>
<dbReference type="GO" id="GO:0000701">
    <property type="term" value="F:purine-specific mismatch base pair DNA N-glycosylase activity"/>
    <property type="evidence" value="ECO:0007669"/>
    <property type="project" value="UniProtKB-EC"/>
</dbReference>
<evidence type="ECO:0000256" key="8">
    <source>
        <dbReference type="ARBA" id="ARBA00022763"/>
    </source>
</evidence>
<reference evidence="17" key="1">
    <citation type="submission" date="2016-04" db="EMBL/GenBank/DDBJ databases">
        <authorList>
            <person name="Tagini F."/>
        </authorList>
    </citation>
    <scope>NUCLEOTIDE SEQUENCE [LARGE SCALE GENOMIC DNA]</scope>
    <source>
        <strain evidence="17">CHUV0807</strain>
    </source>
</reference>
<dbReference type="SMART" id="SM00478">
    <property type="entry name" value="ENDO3c"/>
    <property type="match status" value="1"/>
</dbReference>
<dbReference type="PANTHER" id="PTHR42944">
    <property type="entry name" value="ADENINE DNA GLYCOSYLASE"/>
    <property type="match status" value="1"/>
</dbReference>
<keyword evidence="12" id="KW-0234">DNA repair</keyword>
<dbReference type="SMART" id="SM00525">
    <property type="entry name" value="FES"/>
    <property type="match status" value="1"/>
</dbReference>
<dbReference type="Gene3D" id="1.10.340.30">
    <property type="entry name" value="Hypothetical protein, domain 2"/>
    <property type="match status" value="1"/>
</dbReference>
<dbReference type="PROSITE" id="PS00764">
    <property type="entry name" value="ENDONUCLEASE_III_1"/>
    <property type="match status" value="1"/>
</dbReference>
<evidence type="ECO:0000256" key="11">
    <source>
        <dbReference type="ARBA" id="ARBA00023014"/>
    </source>
</evidence>
<keyword evidence="7" id="KW-0479">Metal-binding</keyword>
<dbReference type="InterPro" id="IPR015797">
    <property type="entry name" value="NUDIX_hydrolase-like_dom_sf"/>
</dbReference>
<dbReference type="EMBL" id="FKLO01000050">
    <property type="protein sequence ID" value="SAY96296.1"/>
    <property type="molecule type" value="Genomic_DNA"/>
</dbReference>
<dbReference type="InterPro" id="IPR044298">
    <property type="entry name" value="MIG/MutY"/>
</dbReference>
<dbReference type="InterPro" id="IPR003265">
    <property type="entry name" value="HhH-GPD_domain"/>
</dbReference>
<comment type="similarity">
    <text evidence="3 14">Belongs to the Nth/MutY family.</text>
</comment>
<feature type="domain" description="HhH-GPD" evidence="15">
    <location>
        <begin position="36"/>
        <end position="189"/>
    </location>
</feature>
<dbReference type="NCBIfam" id="TIGR01084">
    <property type="entry name" value="mutY"/>
    <property type="match status" value="1"/>
</dbReference>
<gene>
    <name evidence="16" type="ORF">CHUV0807_1493</name>
</gene>
<comment type="function">
    <text evidence="2">Adenine glycosylase active on G-A mispairs. MutY also corrects error-prone DNA synthesis past GO lesions which are due to the oxidatively damaged form of guanine: 7,8-dihydro-8-oxoguanine (8-oxo-dGTP).</text>
</comment>
<evidence type="ECO:0000256" key="12">
    <source>
        <dbReference type="ARBA" id="ARBA00023204"/>
    </source>
</evidence>
<dbReference type="GO" id="GO:0006298">
    <property type="term" value="P:mismatch repair"/>
    <property type="evidence" value="ECO:0007669"/>
    <property type="project" value="TreeGrafter"/>
</dbReference>
<dbReference type="PANTHER" id="PTHR42944:SF1">
    <property type="entry name" value="ADENINE DNA GLYCOSYLASE"/>
    <property type="match status" value="1"/>
</dbReference>
<accession>A0A1C3HP36</accession>
<dbReference type="Pfam" id="PF00633">
    <property type="entry name" value="HHH"/>
    <property type="match status" value="1"/>
</dbReference>
<dbReference type="RefSeq" id="WP_079540883.1">
    <property type="nucleotide sequence ID" value="NZ_FKLO01000050.1"/>
</dbReference>
<keyword evidence="8 14" id="KW-0227">DNA damage</keyword>
<evidence type="ECO:0000313" key="16">
    <source>
        <dbReference type="EMBL" id="SAY96296.1"/>
    </source>
</evidence>
<dbReference type="InterPro" id="IPR011257">
    <property type="entry name" value="DNA_glycosylase"/>
</dbReference>
<dbReference type="InterPro" id="IPR023170">
    <property type="entry name" value="HhH_base_excis_C"/>
</dbReference>
<evidence type="ECO:0000313" key="17">
    <source>
        <dbReference type="Proteomes" id="UP000190837"/>
    </source>
</evidence>
<name>A0A1C3HP36_9GAMM</name>
<dbReference type="SUPFAM" id="SSF48150">
    <property type="entry name" value="DNA-glycosylase"/>
    <property type="match status" value="1"/>
</dbReference>
<keyword evidence="13 14" id="KW-0326">Glycosidase</keyword>
<dbReference type="GO" id="GO:0006284">
    <property type="term" value="P:base-excision repair"/>
    <property type="evidence" value="ECO:0007669"/>
    <property type="project" value="UniProtKB-UniRule"/>
</dbReference>
<keyword evidence="6" id="KW-0004">4Fe-4S</keyword>
<dbReference type="Pfam" id="PF14815">
    <property type="entry name" value="NUDIX_4"/>
    <property type="match status" value="1"/>
</dbReference>
<proteinExistence type="inferred from homology"/>
<evidence type="ECO:0000256" key="4">
    <source>
        <dbReference type="ARBA" id="ARBA00012045"/>
    </source>
</evidence>
<evidence type="ECO:0000256" key="5">
    <source>
        <dbReference type="ARBA" id="ARBA00022023"/>
    </source>
</evidence>
<evidence type="ECO:0000256" key="13">
    <source>
        <dbReference type="ARBA" id="ARBA00023295"/>
    </source>
</evidence>
<comment type="cofactor">
    <cofactor evidence="14">
        <name>[4Fe-4S] cluster</name>
        <dbReference type="ChEBI" id="CHEBI:49883"/>
    </cofactor>
    <text evidence="14">Binds 1 [4Fe-4S] cluster.</text>
</comment>
<sequence length="341" mass="37745">MTPFAHRLAAWQARHGRNHLPWQSDDPYRVWLSEIMLQQTQVATVLQYYPRFLARFPDVASLAAAADDDVLALWSGLGYYSRARNLHHAARQIMGEHGGQFPRDRAGLETLKGVGRSTAAAIAVFAYGQKEAILDGNVKRLLARHAGIYGATDQPATLAALWREAEARLPDDPATLRRYTQGLMDLGNSICTRSRPRCDACPVAADCYAYRRGETAALPEKRAKKTNPEKHTVMLLARCGDRLHLYRRPDHGIWRGLWSLPEYDTLAAADAAAQALGTVSAREALPTITHKFTHYTLHIAPLAVRIAAPVSPADWLAQEQALAKGLPAPVRRLIEKLRTAA</sequence>
<dbReference type="GO" id="GO:0034039">
    <property type="term" value="F:8-oxo-7,8-dihydroguanine DNA N-glycosylase activity"/>
    <property type="evidence" value="ECO:0007669"/>
    <property type="project" value="TreeGrafter"/>
</dbReference>
<dbReference type="SUPFAM" id="SSF55811">
    <property type="entry name" value="Nudix"/>
    <property type="match status" value="1"/>
</dbReference>
<dbReference type="Gene3D" id="3.90.79.10">
    <property type="entry name" value="Nucleoside Triphosphate Pyrophosphohydrolase"/>
    <property type="match status" value="1"/>
</dbReference>
<keyword evidence="10 14" id="KW-0408">Iron</keyword>
<keyword evidence="9 16" id="KW-0378">Hydrolase</keyword>
<evidence type="ECO:0000259" key="15">
    <source>
        <dbReference type="SMART" id="SM00478"/>
    </source>
</evidence>